<dbReference type="InterPro" id="IPR036388">
    <property type="entry name" value="WH-like_DNA-bd_sf"/>
</dbReference>
<dbReference type="EMBL" id="CP093313">
    <property type="protein sequence ID" value="UWZ82061.1"/>
    <property type="molecule type" value="Genomic_DNA"/>
</dbReference>
<dbReference type="Pfam" id="PF00486">
    <property type="entry name" value="Trans_reg_C"/>
    <property type="match status" value="1"/>
</dbReference>
<evidence type="ECO:0000313" key="5">
    <source>
        <dbReference type="Proteomes" id="UP001059380"/>
    </source>
</evidence>
<protein>
    <submittedName>
        <fullName evidence="4">Winged helix-turn-helix domain-containing protein</fullName>
    </submittedName>
</protein>
<dbReference type="AlphaFoldDB" id="A0A9J7BLF1"/>
<dbReference type="InterPro" id="IPR011990">
    <property type="entry name" value="TPR-like_helical_dom_sf"/>
</dbReference>
<keyword evidence="1 2" id="KW-0238">DNA-binding</keyword>
<dbReference type="Proteomes" id="UP001059380">
    <property type="component" value="Chromosome"/>
</dbReference>
<sequence length="592" mass="65810">MNLSAVDSSRGTGPRFRFGDYCLEPDGTLLRHQVPVHLPAKELAALRLLLQHAGHIVTPQQLRDTVWGDVHVTADSIPRCISSLRARLEAEDRIQTIYKQGYRLTGEVEKDVMSTAADPALLRLALVPFSCGPNVPEHMGQAVAEDATARLTALRPQIFSMLARDSAFTLADKGMSAQQVGEALQADLVLTGTVQILGRHFRLRMELIRIEDGTQIWVEDALVSRDRAAALQEMVVERLAFRSGVNVETPSSVPSGSDHHSRAFDTFLRGRYEWQSTEPHRMQDGLRYLHHAIELDPGLLQARVDIVRATVTQELLGYTAPRIAGQQVKHIAESLREHEDARAAILPALAWMKFHVDRDLTAAQSMFDCGINRPFDPWEARIRALFAASRHRFSEATGLLSAAVEKDPYSPWLNAELALVYHLSGKNGESMRQVARCLDLSPDHVAGRLYGGAILAFNGEAERAISLTKELAQQTPYFDMAIAVHAYALACNGDRNAAEDWLERLQWLSHERYVVRSFASPAYAALGDCECAMAELRAGDEDRCPWFFAMLSDPRLKPLHDLAEFQAMRAQLEAMECAATEIAEATPEPLPQ</sequence>
<feature type="domain" description="OmpR/PhoB-type" evidence="3">
    <location>
        <begin position="13"/>
        <end position="106"/>
    </location>
</feature>
<proteinExistence type="predicted"/>
<organism evidence="4 5">
    <name type="scientific">Occallatibacter riparius</name>
    <dbReference type="NCBI Taxonomy" id="1002689"/>
    <lineage>
        <taxon>Bacteria</taxon>
        <taxon>Pseudomonadati</taxon>
        <taxon>Acidobacteriota</taxon>
        <taxon>Terriglobia</taxon>
        <taxon>Terriglobales</taxon>
        <taxon>Acidobacteriaceae</taxon>
        <taxon>Occallatibacter</taxon>
    </lineage>
</organism>
<dbReference type="SUPFAM" id="SSF48452">
    <property type="entry name" value="TPR-like"/>
    <property type="match status" value="1"/>
</dbReference>
<dbReference type="SMART" id="SM00862">
    <property type="entry name" value="Trans_reg_C"/>
    <property type="match status" value="1"/>
</dbReference>
<evidence type="ECO:0000256" key="1">
    <source>
        <dbReference type="ARBA" id="ARBA00023125"/>
    </source>
</evidence>
<accession>A0A9J7BLF1</accession>
<dbReference type="InterPro" id="IPR001867">
    <property type="entry name" value="OmpR/PhoB-type_DNA-bd"/>
</dbReference>
<evidence type="ECO:0000259" key="3">
    <source>
        <dbReference type="PROSITE" id="PS51755"/>
    </source>
</evidence>
<dbReference type="KEGG" id="orp:MOP44_15940"/>
<feature type="DNA-binding region" description="OmpR/PhoB-type" evidence="2">
    <location>
        <begin position="13"/>
        <end position="106"/>
    </location>
</feature>
<dbReference type="GO" id="GO:0000160">
    <property type="term" value="P:phosphorelay signal transduction system"/>
    <property type="evidence" value="ECO:0007669"/>
    <property type="project" value="InterPro"/>
</dbReference>
<dbReference type="PROSITE" id="PS51755">
    <property type="entry name" value="OMPR_PHOB"/>
    <property type="match status" value="1"/>
</dbReference>
<gene>
    <name evidence="4" type="ORF">MOP44_15940</name>
</gene>
<dbReference type="RefSeq" id="WP_260791120.1">
    <property type="nucleotide sequence ID" value="NZ_CP093313.1"/>
</dbReference>
<dbReference type="Gene3D" id="1.10.10.10">
    <property type="entry name" value="Winged helix-like DNA-binding domain superfamily/Winged helix DNA-binding domain"/>
    <property type="match status" value="1"/>
</dbReference>
<dbReference type="GO" id="GO:0003677">
    <property type="term" value="F:DNA binding"/>
    <property type="evidence" value="ECO:0007669"/>
    <property type="project" value="UniProtKB-UniRule"/>
</dbReference>
<keyword evidence="5" id="KW-1185">Reference proteome</keyword>
<dbReference type="GO" id="GO:0006355">
    <property type="term" value="P:regulation of DNA-templated transcription"/>
    <property type="evidence" value="ECO:0007669"/>
    <property type="project" value="InterPro"/>
</dbReference>
<evidence type="ECO:0000313" key="4">
    <source>
        <dbReference type="EMBL" id="UWZ82061.1"/>
    </source>
</evidence>
<dbReference type="Gene3D" id="1.25.40.10">
    <property type="entry name" value="Tetratricopeptide repeat domain"/>
    <property type="match status" value="1"/>
</dbReference>
<name>A0A9J7BLF1_9BACT</name>
<evidence type="ECO:0000256" key="2">
    <source>
        <dbReference type="PROSITE-ProRule" id="PRU01091"/>
    </source>
</evidence>
<dbReference type="CDD" id="cd00383">
    <property type="entry name" value="trans_reg_C"/>
    <property type="match status" value="1"/>
</dbReference>
<reference evidence="4" key="1">
    <citation type="submission" date="2021-04" db="EMBL/GenBank/DDBJ databases">
        <title>Phylogenetic analysis of Acidobacteriaceae.</title>
        <authorList>
            <person name="Qiu L."/>
            <person name="Zhang Q."/>
        </authorList>
    </citation>
    <scope>NUCLEOTIDE SEQUENCE</scope>
    <source>
        <strain evidence="4">DSM 25168</strain>
    </source>
</reference>
<dbReference type="InterPro" id="IPR016032">
    <property type="entry name" value="Sig_transdc_resp-reg_C-effctor"/>
</dbReference>
<dbReference type="SUPFAM" id="SSF46894">
    <property type="entry name" value="C-terminal effector domain of the bipartite response regulators"/>
    <property type="match status" value="1"/>
</dbReference>